<comment type="caution">
    <text evidence="2">The sequence shown here is derived from an EMBL/GenBank/DDBJ whole genome shotgun (WGS) entry which is preliminary data.</text>
</comment>
<dbReference type="Proteomes" id="UP000807115">
    <property type="component" value="Chromosome 1"/>
</dbReference>
<evidence type="ECO:0000313" key="2">
    <source>
        <dbReference type="EMBL" id="KAG0550295.1"/>
    </source>
</evidence>
<feature type="compositionally biased region" description="Basic and acidic residues" evidence="1">
    <location>
        <begin position="1"/>
        <end position="10"/>
    </location>
</feature>
<evidence type="ECO:0000313" key="3">
    <source>
        <dbReference type="Proteomes" id="UP000807115"/>
    </source>
</evidence>
<accession>A0A921S2R0</accession>
<dbReference type="AlphaFoldDB" id="A0A921S2R0"/>
<dbReference type="EMBL" id="CM027680">
    <property type="protein sequence ID" value="KAG0550294.1"/>
    <property type="molecule type" value="Genomic_DNA"/>
</dbReference>
<dbReference type="EMBL" id="CM027680">
    <property type="protein sequence ID" value="KAG0550295.1"/>
    <property type="molecule type" value="Genomic_DNA"/>
</dbReference>
<reference evidence="2" key="1">
    <citation type="journal article" date="2019" name="BMC Genomics">
        <title>A new reference genome for Sorghum bicolor reveals high levels of sequence similarity between sweet and grain genotypes: implications for the genetics of sugar metabolism.</title>
        <authorList>
            <person name="Cooper E.A."/>
            <person name="Brenton Z.W."/>
            <person name="Flinn B.S."/>
            <person name="Jenkins J."/>
            <person name="Shu S."/>
            <person name="Flowers D."/>
            <person name="Luo F."/>
            <person name="Wang Y."/>
            <person name="Xia P."/>
            <person name="Barry K."/>
            <person name="Daum C."/>
            <person name="Lipzen A."/>
            <person name="Yoshinaga Y."/>
            <person name="Schmutz J."/>
            <person name="Saski C."/>
            <person name="Vermerris W."/>
            <person name="Kresovich S."/>
        </authorList>
    </citation>
    <scope>NUCLEOTIDE SEQUENCE</scope>
</reference>
<sequence>MVPHQEDLAGHRPRHHHRGDRPHGPDSLPWLQMSLILQPGLLTANGWKDWKHNNTPACFRYAQSSMQHCSFTWRCILLDVVAVSVFSSRFDAPSQ</sequence>
<feature type="region of interest" description="Disordered" evidence="1">
    <location>
        <begin position="1"/>
        <end position="26"/>
    </location>
</feature>
<gene>
    <name evidence="2" type="ORF">BDA96_01G326700</name>
</gene>
<name>A0A921S2R0_SORBI</name>
<evidence type="ECO:0000256" key="1">
    <source>
        <dbReference type="SAM" id="MobiDB-lite"/>
    </source>
</evidence>
<organism evidence="2 3">
    <name type="scientific">Sorghum bicolor</name>
    <name type="common">Sorghum</name>
    <name type="synonym">Sorghum vulgare</name>
    <dbReference type="NCBI Taxonomy" id="4558"/>
    <lineage>
        <taxon>Eukaryota</taxon>
        <taxon>Viridiplantae</taxon>
        <taxon>Streptophyta</taxon>
        <taxon>Embryophyta</taxon>
        <taxon>Tracheophyta</taxon>
        <taxon>Spermatophyta</taxon>
        <taxon>Magnoliopsida</taxon>
        <taxon>Liliopsida</taxon>
        <taxon>Poales</taxon>
        <taxon>Poaceae</taxon>
        <taxon>PACMAD clade</taxon>
        <taxon>Panicoideae</taxon>
        <taxon>Andropogonodae</taxon>
        <taxon>Andropogoneae</taxon>
        <taxon>Sorghinae</taxon>
        <taxon>Sorghum</taxon>
    </lineage>
</organism>
<reference evidence="2" key="2">
    <citation type="submission" date="2020-10" db="EMBL/GenBank/DDBJ databases">
        <authorList>
            <person name="Cooper E.A."/>
            <person name="Brenton Z.W."/>
            <person name="Flinn B.S."/>
            <person name="Jenkins J."/>
            <person name="Shu S."/>
            <person name="Flowers D."/>
            <person name="Luo F."/>
            <person name="Wang Y."/>
            <person name="Xia P."/>
            <person name="Barry K."/>
            <person name="Daum C."/>
            <person name="Lipzen A."/>
            <person name="Yoshinaga Y."/>
            <person name="Schmutz J."/>
            <person name="Saski C."/>
            <person name="Vermerris W."/>
            <person name="Kresovich S."/>
        </authorList>
    </citation>
    <scope>NUCLEOTIDE SEQUENCE</scope>
</reference>
<protein>
    <submittedName>
        <fullName evidence="2">Uncharacterized protein</fullName>
    </submittedName>
</protein>
<feature type="compositionally biased region" description="Basic residues" evidence="1">
    <location>
        <begin position="11"/>
        <end position="20"/>
    </location>
</feature>
<proteinExistence type="predicted"/>